<dbReference type="GO" id="GO:0034498">
    <property type="term" value="P:early endosome to Golgi transport"/>
    <property type="evidence" value="ECO:0007669"/>
    <property type="project" value="TreeGrafter"/>
</dbReference>
<dbReference type="GO" id="GO:0005829">
    <property type="term" value="C:cytosol"/>
    <property type="evidence" value="ECO:0007669"/>
    <property type="project" value="GOC"/>
</dbReference>
<sequence>MGYKFPITLHTLYEAHIGSCYFQVTLHSQVKATLTVNDAWLDLQDGFVHAGQDDGRPVSGFFPLVISPTSRAGLLFRVCLGNGTALDENKAQPESILNISYRIAGDRTIGAHPPVAAKLNEIEGTSQDLIFRSALILQRPVLDPCLAVGFLPLPSDGLRVGQLVTMKWRVERLKDIEESRVPQTNDDVLYEVNANSENWMIAGRKRGHVSLSTKQGLKTASLFTSQ</sequence>
<protein>
    <recommendedName>
        <fullName evidence="1">TRAPPC10/Trs130 C-terminal domain-containing protein</fullName>
    </recommendedName>
</protein>
<dbReference type="Pfam" id="PF12584">
    <property type="entry name" value="TRAPPC10"/>
    <property type="match status" value="1"/>
</dbReference>
<dbReference type="PANTHER" id="PTHR13251">
    <property type="entry name" value="EPILEPSY HOLOPROSENCEPHALY CANDIDATE 1/TMEM1"/>
    <property type="match status" value="1"/>
</dbReference>
<accession>A0A7J8WMG6</accession>
<reference evidence="2 3" key="1">
    <citation type="journal article" date="2019" name="Genome Biol. Evol.">
        <title>Insights into the evolution of the New World diploid cottons (Gossypium, subgenus Houzingenia) based on genome sequencing.</title>
        <authorList>
            <person name="Grover C.E."/>
            <person name="Arick M.A. 2nd"/>
            <person name="Thrash A."/>
            <person name="Conover J.L."/>
            <person name="Sanders W.S."/>
            <person name="Peterson D.G."/>
            <person name="Frelichowski J.E."/>
            <person name="Scheffler J.A."/>
            <person name="Scheffler B.E."/>
            <person name="Wendel J.F."/>
        </authorList>
    </citation>
    <scope>NUCLEOTIDE SEQUENCE [LARGE SCALE GENOMIC DNA]</scope>
    <source>
        <strain evidence="2">185</strain>
        <tissue evidence="2">Leaf</tissue>
    </source>
</reference>
<evidence type="ECO:0000313" key="2">
    <source>
        <dbReference type="EMBL" id="MBA0676070.1"/>
    </source>
</evidence>
<dbReference type="GO" id="GO:1990071">
    <property type="term" value="C:TRAPPII protein complex"/>
    <property type="evidence" value="ECO:0007669"/>
    <property type="project" value="InterPro"/>
</dbReference>
<feature type="domain" description="TRAPPC10/Trs130 C-terminal" evidence="1">
    <location>
        <begin position="157"/>
        <end position="215"/>
    </location>
</feature>
<gene>
    <name evidence="2" type="ORF">Goari_017579</name>
</gene>
<dbReference type="GO" id="GO:0006891">
    <property type="term" value="P:intra-Golgi vesicle-mediated transport"/>
    <property type="evidence" value="ECO:0007669"/>
    <property type="project" value="TreeGrafter"/>
</dbReference>
<dbReference type="EMBL" id="JABFAA010000002">
    <property type="protein sequence ID" value="MBA0676070.1"/>
    <property type="molecule type" value="Genomic_DNA"/>
</dbReference>
<dbReference type="AlphaFoldDB" id="A0A7J8WMG6"/>
<dbReference type="PANTHER" id="PTHR13251:SF3">
    <property type="entry name" value="TRAFFICKING PROTEIN PARTICLE COMPLEX SUBUNIT 10"/>
    <property type="match status" value="1"/>
</dbReference>
<comment type="caution">
    <text evidence="2">The sequence shown here is derived from an EMBL/GenBank/DDBJ whole genome shotgun (WGS) entry which is preliminary data.</text>
</comment>
<evidence type="ECO:0000313" key="3">
    <source>
        <dbReference type="Proteomes" id="UP000593577"/>
    </source>
</evidence>
<evidence type="ECO:0000259" key="1">
    <source>
        <dbReference type="Pfam" id="PF12584"/>
    </source>
</evidence>
<name>A0A7J8WMG6_GOSAI</name>
<organism evidence="2 3">
    <name type="scientific">Gossypium aridum</name>
    <name type="common">American cotton</name>
    <name type="synonym">Erioxylum aridum</name>
    <dbReference type="NCBI Taxonomy" id="34290"/>
    <lineage>
        <taxon>Eukaryota</taxon>
        <taxon>Viridiplantae</taxon>
        <taxon>Streptophyta</taxon>
        <taxon>Embryophyta</taxon>
        <taxon>Tracheophyta</taxon>
        <taxon>Spermatophyta</taxon>
        <taxon>Magnoliopsida</taxon>
        <taxon>eudicotyledons</taxon>
        <taxon>Gunneridae</taxon>
        <taxon>Pentapetalae</taxon>
        <taxon>rosids</taxon>
        <taxon>malvids</taxon>
        <taxon>Malvales</taxon>
        <taxon>Malvaceae</taxon>
        <taxon>Malvoideae</taxon>
        <taxon>Gossypium</taxon>
    </lineage>
</organism>
<dbReference type="InterPro" id="IPR045126">
    <property type="entry name" value="TRAPPC10/Trs130"/>
</dbReference>
<keyword evidence="3" id="KW-1185">Reference proteome</keyword>
<proteinExistence type="predicted"/>
<dbReference type="InterPro" id="IPR022233">
    <property type="entry name" value="TRAPPC10/Trs130_C"/>
</dbReference>
<dbReference type="Proteomes" id="UP000593577">
    <property type="component" value="Unassembled WGS sequence"/>
</dbReference>